<dbReference type="InterPro" id="IPR002347">
    <property type="entry name" value="SDR_fam"/>
</dbReference>
<reference evidence="1" key="1">
    <citation type="submission" date="2019-02" db="EMBL/GenBank/DDBJ databases">
        <authorList>
            <consortium name="Genoscope - CEA"/>
            <person name="William W."/>
        </authorList>
    </citation>
    <scope>NUCLEOTIDE SEQUENCE [LARGE SCALE GENOMIC DNA]</scope>
    <source>
        <strain evidence="1">YSy11</strain>
    </source>
</reference>
<dbReference type="Gene3D" id="3.40.50.720">
    <property type="entry name" value="NAD(P)-binding Rossmann-like Domain"/>
    <property type="match status" value="1"/>
</dbReference>
<dbReference type="InterPro" id="IPR036291">
    <property type="entry name" value="NAD(P)-bd_dom_sf"/>
</dbReference>
<dbReference type="EMBL" id="LR215729">
    <property type="protein sequence ID" value="VEV95591.1"/>
    <property type="molecule type" value="Genomic_DNA"/>
</dbReference>
<dbReference type="NCBIfam" id="NF006035">
    <property type="entry name" value="PRK08177.1"/>
    <property type="match status" value="1"/>
</dbReference>
<dbReference type="Pfam" id="PF00106">
    <property type="entry name" value="adh_short"/>
    <property type="match status" value="1"/>
</dbReference>
<name>A0A653DZA1_9PSED</name>
<organism evidence="1">
    <name type="scientific">Pseudomonas marincola</name>
    <dbReference type="NCBI Taxonomy" id="437900"/>
    <lineage>
        <taxon>Bacteria</taxon>
        <taxon>Pseudomonadati</taxon>
        <taxon>Pseudomonadota</taxon>
        <taxon>Gammaproteobacteria</taxon>
        <taxon>Pseudomonadales</taxon>
        <taxon>Pseudomonadaceae</taxon>
        <taxon>Pseudomonas</taxon>
    </lineage>
</organism>
<dbReference type="GO" id="GO:0016616">
    <property type="term" value="F:oxidoreductase activity, acting on the CH-OH group of donors, NAD or NADP as acceptor"/>
    <property type="evidence" value="ECO:0007669"/>
    <property type="project" value="TreeGrafter"/>
</dbReference>
<dbReference type="SUPFAM" id="SSF51735">
    <property type="entry name" value="NAD(P)-binding Rossmann-fold domains"/>
    <property type="match status" value="1"/>
</dbReference>
<proteinExistence type="predicted"/>
<accession>A0A653DZA1</accession>
<dbReference type="InterPro" id="IPR052184">
    <property type="entry name" value="SDR_enzymes"/>
</dbReference>
<dbReference type="PRINTS" id="PR00081">
    <property type="entry name" value="GDHRDH"/>
</dbReference>
<dbReference type="PANTHER" id="PTHR45458">
    <property type="entry name" value="SHORT-CHAIN DEHYDROGENASE/REDUCTASE SDR"/>
    <property type="match status" value="1"/>
</dbReference>
<dbReference type="AlphaFoldDB" id="A0A653DZA1"/>
<evidence type="ECO:0000313" key="1">
    <source>
        <dbReference type="EMBL" id="VEV95591.1"/>
    </source>
</evidence>
<sequence length="228" mass="24301">MQTVKTALIIGASRGLGLGLVERLHSLGWNISATVRNPQRCDELRAIDGVKIETLDIDDSASVQALVNQLDGQVFDLIFVNAGILGPEHQSASQATQAELGQLFMTNVVAPIRLAEKLVSQLRPDTGVLAFMSSILGSVTMPEGNEMALYKASKAALNSLTNTFVCSLEGNRPTVLSLHPGWVRTAMGGPNADIDVATSCAGLVTQIEQFSGKGGHHFVNYKGQTLTW</sequence>
<protein>
    <submittedName>
        <fullName evidence="1">Short-chain dehydrogenase</fullName>
    </submittedName>
</protein>
<gene>
    <name evidence="1" type="ORF">PMYSY11_0544</name>
</gene>
<dbReference type="RefSeq" id="WP_150547496.1">
    <property type="nucleotide sequence ID" value="NZ_LR215729.2"/>
</dbReference>
<dbReference type="PANTHER" id="PTHR45458:SF1">
    <property type="entry name" value="SHORT CHAIN DEHYDROGENASE"/>
    <property type="match status" value="1"/>
</dbReference>